<proteinExistence type="predicted"/>
<dbReference type="AlphaFoldDB" id="A0A8J4B3A6"/>
<evidence type="ECO:0000313" key="2">
    <source>
        <dbReference type="Proteomes" id="UP000747399"/>
    </source>
</evidence>
<sequence length="137" mass="14193">MTCKSDIRSPSGSNSSKRSFVMLYGKLATTLIFRLRSPPLPPLPASPLLAVAVFLDHASDVEFWRGGVVAALAVEVDVSGSVAADVGPVASSAAPTYVSDCGCARGGSACRSCISIPRMASSRPTCTTQGGRMKDKE</sequence>
<dbReference type="Proteomes" id="UP000747399">
    <property type="component" value="Unassembled WGS sequence"/>
</dbReference>
<name>A0A8J4B3A6_9CHLO</name>
<dbReference type="EMBL" id="BNCO01000014">
    <property type="protein sequence ID" value="GIL52848.1"/>
    <property type="molecule type" value="Genomic_DNA"/>
</dbReference>
<reference evidence="1" key="1">
    <citation type="journal article" date="2021" name="Proc. Natl. Acad. Sci. U.S.A.">
        <title>Three genomes in the algal genus Volvox reveal the fate of a haploid sex-determining region after a transition to homothallism.</title>
        <authorList>
            <person name="Yamamoto K."/>
            <person name="Hamaji T."/>
            <person name="Kawai-Toyooka H."/>
            <person name="Matsuzaki R."/>
            <person name="Takahashi F."/>
            <person name="Nishimura Y."/>
            <person name="Kawachi M."/>
            <person name="Noguchi H."/>
            <person name="Minakuchi Y."/>
            <person name="Umen J.G."/>
            <person name="Toyoda A."/>
            <person name="Nozaki H."/>
        </authorList>
    </citation>
    <scope>NUCLEOTIDE SEQUENCE</scope>
    <source>
        <strain evidence="1">NIES-3780</strain>
    </source>
</reference>
<comment type="caution">
    <text evidence="1">The sequence shown here is derived from an EMBL/GenBank/DDBJ whole genome shotgun (WGS) entry which is preliminary data.</text>
</comment>
<keyword evidence="2" id="KW-1185">Reference proteome</keyword>
<organism evidence="1 2">
    <name type="scientific">Volvox africanus</name>
    <dbReference type="NCBI Taxonomy" id="51714"/>
    <lineage>
        <taxon>Eukaryota</taxon>
        <taxon>Viridiplantae</taxon>
        <taxon>Chlorophyta</taxon>
        <taxon>core chlorophytes</taxon>
        <taxon>Chlorophyceae</taxon>
        <taxon>CS clade</taxon>
        <taxon>Chlamydomonadales</taxon>
        <taxon>Volvocaceae</taxon>
        <taxon>Volvox</taxon>
    </lineage>
</organism>
<protein>
    <submittedName>
        <fullName evidence="1">Uncharacterized protein</fullName>
    </submittedName>
</protein>
<gene>
    <name evidence="1" type="ORF">Vafri_8613</name>
</gene>
<evidence type="ECO:0000313" key="1">
    <source>
        <dbReference type="EMBL" id="GIL52848.1"/>
    </source>
</evidence>
<accession>A0A8J4B3A6</accession>